<keyword evidence="6 7" id="KW-0249">Electron transport</keyword>
<dbReference type="NCBIfam" id="TIGR01753">
    <property type="entry name" value="flav_short"/>
    <property type="match status" value="1"/>
</dbReference>
<evidence type="ECO:0000313" key="10">
    <source>
        <dbReference type="Proteomes" id="UP000700908"/>
    </source>
</evidence>
<feature type="domain" description="Flavodoxin-like" evidence="8">
    <location>
        <begin position="4"/>
        <end position="139"/>
    </location>
</feature>
<accession>A0ABS7MHR1</accession>
<organism evidence="9 10">
    <name type="scientific">Collinsella ureilytica</name>
    <dbReference type="NCBI Taxonomy" id="2869515"/>
    <lineage>
        <taxon>Bacteria</taxon>
        <taxon>Bacillati</taxon>
        <taxon>Actinomycetota</taxon>
        <taxon>Coriobacteriia</taxon>
        <taxon>Coriobacteriales</taxon>
        <taxon>Coriobacteriaceae</taxon>
        <taxon>Collinsella</taxon>
    </lineage>
</organism>
<proteinExistence type="inferred from homology"/>
<dbReference type="InterPro" id="IPR029039">
    <property type="entry name" value="Flavoprotein-like_sf"/>
</dbReference>
<comment type="caution">
    <text evidence="9">The sequence shown here is derived from an EMBL/GenBank/DDBJ whole genome shotgun (WGS) entry which is preliminary data.</text>
</comment>
<protein>
    <recommendedName>
        <fullName evidence="7">Flavodoxin</fullName>
    </recommendedName>
</protein>
<dbReference type="InterPro" id="IPR008254">
    <property type="entry name" value="Flavodoxin/NO_synth"/>
</dbReference>
<reference evidence="9 10" key="1">
    <citation type="submission" date="2021-08" db="EMBL/GenBank/DDBJ databases">
        <title>Collinsella faecalis sp. nov. isolated from swine faeces.</title>
        <authorList>
            <person name="Oh B.S."/>
            <person name="Lee J.H."/>
        </authorList>
    </citation>
    <scope>NUCLEOTIDE SEQUENCE [LARGE SCALE GENOMIC DNA]</scope>
    <source>
        <strain evidence="9 10">AGMB00827</strain>
    </source>
</reference>
<dbReference type="Pfam" id="PF00258">
    <property type="entry name" value="Flavodoxin_1"/>
    <property type="match status" value="1"/>
</dbReference>
<comment type="function">
    <text evidence="7">Low-potential electron donor to a number of redox enzymes.</text>
</comment>
<comment type="cofactor">
    <cofactor evidence="1 7">
        <name>FMN</name>
        <dbReference type="ChEBI" id="CHEBI:58210"/>
    </cofactor>
</comment>
<evidence type="ECO:0000256" key="3">
    <source>
        <dbReference type="ARBA" id="ARBA00022448"/>
    </source>
</evidence>
<dbReference type="InterPro" id="IPR010087">
    <property type="entry name" value="Flav_short"/>
</dbReference>
<name>A0ABS7MHR1_9ACTN</name>
<keyword evidence="3 7" id="KW-0813">Transport</keyword>
<evidence type="ECO:0000256" key="6">
    <source>
        <dbReference type="ARBA" id="ARBA00022982"/>
    </source>
</evidence>
<keyword evidence="10" id="KW-1185">Reference proteome</keyword>
<dbReference type="InterPro" id="IPR001226">
    <property type="entry name" value="Flavodoxin_CS"/>
</dbReference>
<keyword evidence="4 7" id="KW-0285">Flavoprotein</keyword>
<dbReference type="PROSITE" id="PS50902">
    <property type="entry name" value="FLAVODOXIN_LIKE"/>
    <property type="match status" value="1"/>
</dbReference>
<keyword evidence="5 7" id="KW-0288">FMN</keyword>
<evidence type="ECO:0000256" key="7">
    <source>
        <dbReference type="RuleBase" id="RU367037"/>
    </source>
</evidence>
<evidence type="ECO:0000313" key="9">
    <source>
        <dbReference type="EMBL" id="MBY4796891.1"/>
    </source>
</evidence>
<dbReference type="PROSITE" id="PS00201">
    <property type="entry name" value="FLAVODOXIN"/>
    <property type="match status" value="1"/>
</dbReference>
<evidence type="ECO:0000256" key="1">
    <source>
        <dbReference type="ARBA" id="ARBA00001917"/>
    </source>
</evidence>
<dbReference type="Proteomes" id="UP000700908">
    <property type="component" value="Unassembled WGS sequence"/>
</dbReference>
<evidence type="ECO:0000259" key="8">
    <source>
        <dbReference type="PROSITE" id="PS50902"/>
    </source>
</evidence>
<dbReference type="Gene3D" id="3.40.50.360">
    <property type="match status" value="1"/>
</dbReference>
<gene>
    <name evidence="9" type="ORF">K6V98_00725</name>
</gene>
<dbReference type="SUPFAM" id="SSF52218">
    <property type="entry name" value="Flavoproteins"/>
    <property type="match status" value="1"/>
</dbReference>
<evidence type="ECO:0000256" key="4">
    <source>
        <dbReference type="ARBA" id="ARBA00022630"/>
    </source>
</evidence>
<dbReference type="EMBL" id="JAIMFO010000004">
    <property type="protein sequence ID" value="MBY4796891.1"/>
    <property type="molecule type" value="Genomic_DNA"/>
</dbReference>
<evidence type="ECO:0000256" key="2">
    <source>
        <dbReference type="ARBA" id="ARBA00005267"/>
    </source>
</evidence>
<sequence length="139" mass="15083">MAKIAVIYWSGTGNTETMANAVVEGINEAGGTAELFQVSDFDKATLGDYEAFALGCPAMGSEELEYDEFQPFWDDTKELYGDRKVVLFGSYEWADGEWMETWRADADAAGVNVVDTLIVYDAPDAEGEASAQVLGAKLV</sequence>
<comment type="similarity">
    <text evidence="2 7">Belongs to the flavodoxin family.</text>
</comment>
<dbReference type="RefSeq" id="WP_222198614.1">
    <property type="nucleotide sequence ID" value="NZ_JAIMFO010000004.1"/>
</dbReference>
<evidence type="ECO:0000256" key="5">
    <source>
        <dbReference type="ARBA" id="ARBA00022643"/>
    </source>
</evidence>